<evidence type="ECO:0000313" key="3">
    <source>
        <dbReference type="Proteomes" id="UP001418222"/>
    </source>
</evidence>
<keyword evidence="3" id="KW-1185">Reference proteome</keyword>
<proteinExistence type="predicted"/>
<organism evidence="2 3">
    <name type="scientific">Platanthera zijinensis</name>
    <dbReference type="NCBI Taxonomy" id="2320716"/>
    <lineage>
        <taxon>Eukaryota</taxon>
        <taxon>Viridiplantae</taxon>
        <taxon>Streptophyta</taxon>
        <taxon>Embryophyta</taxon>
        <taxon>Tracheophyta</taxon>
        <taxon>Spermatophyta</taxon>
        <taxon>Magnoliopsida</taxon>
        <taxon>Liliopsida</taxon>
        <taxon>Asparagales</taxon>
        <taxon>Orchidaceae</taxon>
        <taxon>Orchidoideae</taxon>
        <taxon>Orchideae</taxon>
        <taxon>Orchidinae</taxon>
        <taxon>Platanthera</taxon>
    </lineage>
</organism>
<protein>
    <submittedName>
        <fullName evidence="2">Uncharacterized protein</fullName>
    </submittedName>
</protein>
<evidence type="ECO:0000256" key="1">
    <source>
        <dbReference type="SAM" id="MobiDB-lite"/>
    </source>
</evidence>
<feature type="region of interest" description="Disordered" evidence="1">
    <location>
        <begin position="115"/>
        <end position="135"/>
    </location>
</feature>
<sequence>MRKCRLLHLCSLQCRSIGGMPDARRRRSGGIDLAAGIKIGSGAILARLLRWQGGRRGAAPSRASSPATARSGAASFCGGVRQARYRAIFSGDLGDPAASSARSADLGFFSGFSGDSGRSSGNKRSDIGSISGEGEGRSTAAAGAAVAATPAVKEGIRLRFLHLEEGSGFLGRRAAACCRGKIGLPDFGHQRRIGFISSG</sequence>
<dbReference type="Proteomes" id="UP001418222">
    <property type="component" value="Unassembled WGS sequence"/>
</dbReference>
<reference evidence="2 3" key="1">
    <citation type="journal article" date="2022" name="Nat. Plants">
        <title>Genomes of leafy and leafless Platanthera orchids illuminate the evolution of mycoheterotrophy.</title>
        <authorList>
            <person name="Li M.H."/>
            <person name="Liu K.W."/>
            <person name="Li Z."/>
            <person name="Lu H.C."/>
            <person name="Ye Q.L."/>
            <person name="Zhang D."/>
            <person name="Wang J.Y."/>
            <person name="Li Y.F."/>
            <person name="Zhong Z.M."/>
            <person name="Liu X."/>
            <person name="Yu X."/>
            <person name="Liu D.K."/>
            <person name="Tu X.D."/>
            <person name="Liu B."/>
            <person name="Hao Y."/>
            <person name="Liao X.Y."/>
            <person name="Jiang Y.T."/>
            <person name="Sun W.H."/>
            <person name="Chen J."/>
            <person name="Chen Y.Q."/>
            <person name="Ai Y."/>
            <person name="Zhai J.W."/>
            <person name="Wu S.S."/>
            <person name="Zhou Z."/>
            <person name="Hsiao Y.Y."/>
            <person name="Wu W.L."/>
            <person name="Chen Y.Y."/>
            <person name="Lin Y.F."/>
            <person name="Hsu J.L."/>
            <person name="Li C.Y."/>
            <person name="Wang Z.W."/>
            <person name="Zhao X."/>
            <person name="Zhong W.Y."/>
            <person name="Ma X.K."/>
            <person name="Ma L."/>
            <person name="Huang J."/>
            <person name="Chen G.Z."/>
            <person name="Huang M.Z."/>
            <person name="Huang L."/>
            <person name="Peng D.H."/>
            <person name="Luo Y.B."/>
            <person name="Zou S.Q."/>
            <person name="Chen S.P."/>
            <person name="Lan S."/>
            <person name="Tsai W.C."/>
            <person name="Van de Peer Y."/>
            <person name="Liu Z.J."/>
        </authorList>
    </citation>
    <scope>NUCLEOTIDE SEQUENCE [LARGE SCALE GENOMIC DNA]</scope>
    <source>
        <strain evidence="2">Lor287</strain>
    </source>
</reference>
<gene>
    <name evidence="2" type="ORF">KSP39_PZI000414</name>
</gene>
<comment type="caution">
    <text evidence="2">The sequence shown here is derived from an EMBL/GenBank/DDBJ whole genome shotgun (WGS) entry which is preliminary data.</text>
</comment>
<evidence type="ECO:0000313" key="2">
    <source>
        <dbReference type="EMBL" id="KAK8956786.1"/>
    </source>
</evidence>
<dbReference type="AlphaFoldDB" id="A0AAP0C2C4"/>
<name>A0AAP0C2C4_9ASPA</name>
<dbReference type="EMBL" id="JBBWWQ010000001">
    <property type="protein sequence ID" value="KAK8956786.1"/>
    <property type="molecule type" value="Genomic_DNA"/>
</dbReference>
<accession>A0AAP0C2C4</accession>